<feature type="compositionally biased region" description="Basic and acidic residues" evidence="4">
    <location>
        <begin position="90"/>
        <end position="114"/>
    </location>
</feature>
<protein>
    <submittedName>
        <fullName evidence="6">Putative surfeit locus protein 6</fullName>
    </submittedName>
</protein>
<feature type="compositionally biased region" description="Basic and acidic residues" evidence="4">
    <location>
        <begin position="143"/>
        <end position="164"/>
    </location>
</feature>
<dbReference type="GO" id="GO:0042274">
    <property type="term" value="P:ribosomal small subunit biogenesis"/>
    <property type="evidence" value="ECO:0007669"/>
    <property type="project" value="TreeGrafter"/>
</dbReference>
<evidence type="ECO:0000256" key="2">
    <source>
        <dbReference type="ARBA" id="ARBA00005904"/>
    </source>
</evidence>
<accession>A0A2H9TJT9</accession>
<dbReference type="Proteomes" id="UP000240830">
    <property type="component" value="Unassembled WGS sequence"/>
</dbReference>
<comment type="subcellular location">
    <subcellularLocation>
        <location evidence="1">Nucleus</location>
    </subcellularLocation>
</comment>
<dbReference type="PANTHER" id="PTHR14369:SF0">
    <property type="entry name" value="SURFEIT LOCUS PROTEIN 6"/>
    <property type="match status" value="1"/>
</dbReference>
<comment type="caution">
    <text evidence="6">The sequence shown here is derived from an EMBL/GenBank/DDBJ whole genome shotgun (WGS) entry which is preliminary data.</text>
</comment>
<dbReference type="GO" id="GO:0042273">
    <property type="term" value="P:ribosomal large subunit biogenesis"/>
    <property type="evidence" value="ECO:0007669"/>
    <property type="project" value="TreeGrafter"/>
</dbReference>
<feature type="region of interest" description="Disordered" evidence="4">
    <location>
        <begin position="72"/>
        <end position="114"/>
    </location>
</feature>
<comment type="similarity">
    <text evidence="2">Belongs to the SURF6 family.</text>
</comment>
<proteinExistence type="inferred from homology"/>
<gene>
    <name evidence="6" type="ORF">PSACC_02148</name>
</gene>
<dbReference type="EMBL" id="MTSL01000149">
    <property type="protein sequence ID" value="PJF17999.1"/>
    <property type="molecule type" value="Genomic_DNA"/>
</dbReference>
<dbReference type="Pfam" id="PF04935">
    <property type="entry name" value="SURF6"/>
    <property type="match status" value="1"/>
</dbReference>
<reference evidence="6 7" key="1">
    <citation type="submission" date="2016-10" db="EMBL/GenBank/DDBJ databases">
        <title>The genome of Paramicrosporidium saccamoebae is the missing link in understanding Cryptomycota and Microsporidia evolution.</title>
        <authorList>
            <person name="Quandt C.A."/>
            <person name="Beaudet D."/>
            <person name="Corsaro D."/>
            <person name="Michel R."/>
            <person name="Corradi N."/>
            <person name="James T."/>
        </authorList>
    </citation>
    <scope>NUCLEOTIDE SEQUENCE [LARGE SCALE GENOMIC DNA]</scope>
    <source>
        <strain evidence="6 7">KSL3</strain>
    </source>
</reference>
<dbReference type="InterPro" id="IPR029190">
    <property type="entry name" value="Rrp14/SURF6_C"/>
</dbReference>
<evidence type="ECO:0000259" key="5">
    <source>
        <dbReference type="Pfam" id="PF04935"/>
    </source>
</evidence>
<evidence type="ECO:0000256" key="3">
    <source>
        <dbReference type="ARBA" id="ARBA00023242"/>
    </source>
</evidence>
<organism evidence="6 7">
    <name type="scientific">Paramicrosporidium saccamoebae</name>
    <dbReference type="NCBI Taxonomy" id="1246581"/>
    <lineage>
        <taxon>Eukaryota</taxon>
        <taxon>Fungi</taxon>
        <taxon>Fungi incertae sedis</taxon>
        <taxon>Cryptomycota</taxon>
        <taxon>Cryptomycota incertae sedis</taxon>
        <taxon>Paramicrosporidium</taxon>
    </lineage>
</organism>
<dbReference type="AlphaFoldDB" id="A0A2H9TJT9"/>
<name>A0A2H9TJT9_9FUNG</name>
<dbReference type="GO" id="GO:0003677">
    <property type="term" value="F:DNA binding"/>
    <property type="evidence" value="ECO:0007669"/>
    <property type="project" value="TreeGrafter"/>
</dbReference>
<feature type="region of interest" description="Disordered" evidence="4">
    <location>
        <begin position="16"/>
        <end position="52"/>
    </location>
</feature>
<keyword evidence="3" id="KW-0539">Nucleus</keyword>
<feature type="region of interest" description="Disordered" evidence="4">
    <location>
        <begin position="142"/>
        <end position="164"/>
    </location>
</feature>
<feature type="compositionally biased region" description="Basic residues" evidence="4">
    <location>
        <begin position="24"/>
        <end position="33"/>
    </location>
</feature>
<dbReference type="STRING" id="1246581.A0A2H9TJT9"/>
<evidence type="ECO:0000256" key="4">
    <source>
        <dbReference type="SAM" id="MobiDB-lite"/>
    </source>
</evidence>
<dbReference type="PANTHER" id="PTHR14369">
    <property type="entry name" value="SURFEIT LOCUS PROTEIN 6"/>
    <property type="match status" value="1"/>
</dbReference>
<dbReference type="GO" id="GO:0005730">
    <property type="term" value="C:nucleolus"/>
    <property type="evidence" value="ECO:0007669"/>
    <property type="project" value="TreeGrafter"/>
</dbReference>
<evidence type="ECO:0000313" key="6">
    <source>
        <dbReference type="EMBL" id="PJF17999.1"/>
    </source>
</evidence>
<sequence length="164" mass="18865">MENLLQSVPLLTRTVKQAEPKVTRREKKQKKKEHVPMKQKVVREPKRVGSATPAAAETVLFNKLAFTDADTKAAKKNRMPKNPKQALAAVERKREKLSALRERDPSLAKAAEGKDAWSKAIDRAQGTVVRDDPRLLKRSLARMQKEKERGKKRWEERVEKMNYL</sequence>
<dbReference type="OrthoDB" id="444809at2759"/>
<evidence type="ECO:0000256" key="1">
    <source>
        <dbReference type="ARBA" id="ARBA00004123"/>
    </source>
</evidence>
<keyword evidence="7" id="KW-1185">Reference proteome</keyword>
<dbReference type="GO" id="GO:0003723">
    <property type="term" value="F:RNA binding"/>
    <property type="evidence" value="ECO:0007669"/>
    <property type="project" value="TreeGrafter"/>
</dbReference>
<feature type="domain" description="Ribosomal RNA-processing protein 14/surfeit locus protein 6 C-terminal" evidence="5">
    <location>
        <begin position="19"/>
        <end position="161"/>
    </location>
</feature>
<evidence type="ECO:0000313" key="7">
    <source>
        <dbReference type="Proteomes" id="UP000240830"/>
    </source>
</evidence>
<dbReference type="InterPro" id="IPR007019">
    <property type="entry name" value="SURF6"/>
</dbReference>